<comment type="caution">
    <text evidence="1">The sequence shown here is derived from an EMBL/GenBank/DDBJ whole genome shotgun (WGS) entry which is preliminary data.</text>
</comment>
<accession>A0A8H7Z2G5</accession>
<evidence type="ECO:0000313" key="1">
    <source>
        <dbReference type="EMBL" id="KAG5302572.1"/>
    </source>
</evidence>
<dbReference type="AlphaFoldDB" id="A0A8H7Z2G5"/>
<gene>
    <name evidence="1" type="ORF">I7I52_00256</name>
</gene>
<dbReference type="Proteomes" id="UP000670092">
    <property type="component" value="Unassembled WGS sequence"/>
</dbReference>
<evidence type="ECO:0000313" key="2">
    <source>
        <dbReference type="Proteomes" id="UP000670092"/>
    </source>
</evidence>
<organism evidence="1 2">
    <name type="scientific">Ajellomyces capsulatus</name>
    <name type="common">Darling's disease fungus</name>
    <name type="synonym">Histoplasma capsulatum</name>
    <dbReference type="NCBI Taxonomy" id="5037"/>
    <lineage>
        <taxon>Eukaryota</taxon>
        <taxon>Fungi</taxon>
        <taxon>Dikarya</taxon>
        <taxon>Ascomycota</taxon>
        <taxon>Pezizomycotina</taxon>
        <taxon>Eurotiomycetes</taxon>
        <taxon>Eurotiomycetidae</taxon>
        <taxon>Onygenales</taxon>
        <taxon>Ajellomycetaceae</taxon>
        <taxon>Histoplasma</taxon>
    </lineage>
</organism>
<protein>
    <submittedName>
        <fullName evidence="1">Uncharacterized protein</fullName>
    </submittedName>
</protein>
<proteinExistence type="predicted"/>
<reference evidence="1 2" key="1">
    <citation type="submission" date="2021-01" db="EMBL/GenBank/DDBJ databases">
        <title>Chromosome-level genome assembly of a human fungal pathogen reveals clustering of transcriptionally co-regulated genes.</title>
        <authorList>
            <person name="Voorhies M."/>
            <person name="Cohen S."/>
            <person name="Shea T.P."/>
            <person name="Petrus S."/>
            <person name="Munoz J.F."/>
            <person name="Poplawski S."/>
            <person name="Goldman W.E."/>
            <person name="Michael T."/>
            <person name="Cuomo C.A."/>
            <person name="Sil A."/>
            <person name="Beyhan S."/>
        </authorList>
    </citation>
    <scope>NUCLEOTIDE SEQUENCE [LARGE SCALE GENOMIC DNA]</scope>
    <source>
        <strain evidence="1 2">G184AR</strain>
    </source>
</reference>
<dbReference type="EMBL" id="JAEVHI010000001">
    <property type="protein sequence ID" value="KAG5302572.1"/>
    <property type="molecule type" value="Genomic_DNA"/>
</dbReference>
<name>A0A8H7Z2G5_AJECA</name>
<dbReference type="VEuPathDB" id="FungiDB:I7I52_00256"/>
<sequence>MESKLPKLFCWTDRKVKSINNTSCNQLQSIDPTDNKTNGNEKEKYEKARLTLSGITQEP</sequence>